<dbReference type="RefSeq" id="WP_345088942.1">
    <property type="nucleotide sequence ID" value="NZ_BAABCS010000002.1"/>
</dbReference>
<keyword evidence="2" id="KW-1185">Reference proteome</keyword>
<sequence length="298" mass="34677">MKRFLLKIAQYGCIALLLFNAIAWCNLYFLRNSSFYKPQFLYHEVKETNFDYIVIGSSIGLTGLNTIQMDSLVGTKGINLCIDDTGISSNYLMLQHFYNQKKQAKYCVLAMNHWDLASKNPGLRTNDYRFLPFVSEDFVYDYYSKFESGYFKPLAFSKYLPMIGVAYYNSEIFYPSLVAKMKPNKRNRFDEKGNYSYPANEVLKETPFKTITLKWNNPYIDKIKELCDANNTKLIIYQAPIYKTKVVNSNTAFTFVNHSDLLSDKKYFYNAIHVNKFGRKKVSAEFAVILQNLLKTNP</sequence>
<reference evidence="2" key="1">
    <citation type="journal article" date="2019" name="Int. J. Syst. Evol. Microbiol.">
        <title>The Global Catalogue of Microorganisms (GCM) 10K type strain sequencing project: providing services to taxonomists for standard genome sequencing and annotation.</title>
        <authorList>
            <consortium name="The Broad Institute Genomics Platform"/>
            <consortium name="The Broad Institute Genome Sequencing Center for Infectious Disease"/>
            <person name="Wu L."/>
            <person name="Ma J."/>
        </authorList>
    </citation>
    <scope>NUCLEOTIDE SEQUENCE [LARGE SCALE GENOMIC DNA]</scope>
    <source>
        <strain evidence="2">JCM 17068</strain>
    </source>
</reference>
<accession>A0ABP7UC48</accession>
<evidence type="ECO:0000313" key="2">
    <source>
        <dbReference type="Proteomes" id="UP001500426"/>
    </source>
</evidence>
<gene>
    <name evidence="1" type="ORF">GCM10022388_00570</name>
</gene>
<proteinExistence type="predicted"/>
<protein>
    <submittedName>
        <fullName evidence="1">Uncharacterized protein</fullName>
    </submittedName>
</protein>
<evidence type="ECO:0000313" key="1">
    <source>
        <dbReference type="EMBL" id="GAA4039922.1"/>
    </source>
</evidence>
<name>A0ABP7UC48_9FLAO</name>
<comment type="caution">
    <text evidence="1">The sequence shown here is derived from an EMBL/GenBank/DDBJ whole genome shotgun (WGS) entry which is preliminary data.</text>
</comment>
<organism evidence="1 2">
    <name type="scientific">Flavobacterium chungnamense</name>
    <dbReference type="NCBI Taxonomy" id="706182"/>
    <lineage>
        <taxon>Bacteria</taxon>
        <taxon>Pseudomonadati</taxon>
        <taxon>Bacteroidota</taxon>
        <taxon>Flavobacteriia</taxon>
        <taxon>Flavobacteriales</taxon>
        <taxon>Flavobacteriaceae</taxon>
        <taxon>Flavobacterium</taxon>
    </lineage>
</organism>
<dbReference type="Proteomes" id="UP001500426">
    <property type="component" value="Unassembled WGS sequence"/>
</dbReference>
<dbReference type="EMBL" id="BAABCS010000002">
    <property type="protein sequence ID" value="GAA4039922.1"/>
    <property type="molecule type" value="Genomic_DNA"/>
</dbReference>